<dbReference type="PANTHER" id="PTHR43281:SF1">
    <property type="entry name" value="FARNESYL DIPHOSPHATE SYNTHASE"/>
    <property type="match status" value="1"/>
</dbReference>
<comment type="caution">
    <text evidence="7">The sequence shown here is derived from an EMBL/GenBank/DDBJ whole genome shotgun (WGS) entry which is preliminary data.</text>
</comment>
<accession>A0A520MI79</accession>
<dbReference type="Pfam" id="PF00348">
    <property type="entry name" value="polyprenyl_synt"/>
    <property type="match status" value="1"/>
</dbReference>
<comment type="cofactor">
    <cofactor evidence="1">
        <name>Mg(2+)</name>
        <dbReference type="ChEBI" id="CHEBI:18420"/>
    </cofactor>
</comment>
<evidence type="ECO:0000256" key="2">
    <source>
        <dbReference type="ARBA" id="ARBA00006706"/>
    </source>
</evidence>
<dbReference type="EMBL" id="SHBI01000013">
    <property type="protein sequence ID" value="RZO20877.1"/>
    <property type="molecule type" value="Genomic_DNA"/>
</dbReference>
<evidence type="ECO:0000256" key="5">
    <source>
        <dbReference type="ARBA" id="ARBA00022842"/>
    </source>
</evidence>
<dbReference type="GO" id="GO:0004659">
    <property type="term" value="F:prenyltransferase activity"/>
    <property type="evidence" value="ECO:0007669"/>
    <property type="project" value="InterPro"/>
</dbReference>
<dbReference type="InterPro" id="IPR008949">
    <property type="entry name" value="Isoprenoid_synthase_dom_sf"/>
</dbReference>
<keyword evidence="3" id="KW-0808">Transferase</keyword>
<protein>
    <recommendedName>
        <fullName evidence="9">Polyprenyl synthetase family protein</fullName>
    </recommendedName>
</protein>
<dbReference type="Proteomes" id="UP000315782">
    <property type="component" value="Unassembled WGS sequence"/>
</dbReference>
<feature type="non-terminal residue" evidence="7">
    <location>
        <position position="1"/>
    </location>
</feature>
<evidence type="ECO:0000256" key="3">
    <source>
        <dbReference type="ARBA" id="ARBA00022679"/>
    </source>
</evidence>
<reference evidence="7 8" key="1">
    <citation type="submission" date="2019-02" db="EMBL/GenBank/DDBJ databases">
        <title>Prokaryotic population dynamics and viral predation in marine succession experiment using metagenomics: the confinement effect.</title>
        <authorList>
            <person name="Haro-Moreno J.M."/>
            <person name="Rodriguez-Valera F."/>
            <person name="Lopez-Perez M."/>
        </authorList>
    </citation>
    <scope>NUCLEOTIDE SEQUENCE [LARGE SCALE GENOMIC DNA]</scope>
    <source>
        <strain evidence="7">MED-G163</strain>
    </source>
</reference>
<dbReference type="GO" id="GO:0008299">
    <property type="term" value="P:isoprenoid biosynthetic process"/>
    <property type="evidence" value="ECO:0007669"/>
    <property type="project" value="UniProtKB-KW"/>
</dbReference>
<evidence type="ECO:0000313" key="7">
    <source>
        <dbReference type="EMBL" id="RZO20877.1"/>
    </source>
</evidence>
<proteinExistence type="inferred from homology"/>
<evidence type="ECO:0000256" key="4">
    <source>
        <dbReference type="ARBA" id="ARBA00022723"/>
    </source>
</evidence>
<evidence type="ECO:0000313" key="8">
    <source>
        <dbReference type="Proteomes" id="UP000315782"/>
    </source>
</evidence>
<dbReference type="InterPro" id="IPR000092">
    <property type="entry name" value="Polyprenyl_synt"/>
</dbReference>
<name>A0A520MI79_9GAMM</name>
<gene>
    <name evidence="7" type="ORF">EVA96_02430</name>
</gene>
<sequence length="141" mass="15968">QQLDIENENNSEPIDQKKLNHIHNLKTGKLIECSVMLGQIRSEINEHDKNVLKDFSKKIGLAFQITDDILEVTQSQEMLGKNKDSDIKNNKLSYVRAVGLDEAIDIAKSLTSNALLEIDKSGIENKESIVNLAKYLVDREY</sequence>
<keyword evidence="5" id="KW-0460">Magnesium</keyword>
<dbReference type="Gene3D" id="1.10.600.10">
    <property type="entry name" value="Farnesyl Diphosphate Synthase"/>
    <property type="match status" value="1"/>
</dbReference>
<dbReference type="GO" id="GO:0046872">
    <property type="term" value="F:metal ion binding"/>
    <property type="evidence" value="ECO:0007669"/>
    <property type="project" value="UniProtKB-KW"/>
</dbReference>
<evidence type="ECO:0000256" key="6">
    <source>
        <dbReference type="ARBA" id="ARBA00023229"/>
    </source>
</evidence>
<dbReference type="AlphaFoldDB" id="A0A520MI79"/>
<evidence type="ECO:0000256" key="1">
    <source>
        <dbReference type="ARBA" id="ARBA00001946"/>
    </source>
</evidence>
<organism evidence="7 8">
    <name type="scientific">SAR86 cluster bacterium</name>
    <dbReference type="NCBI Taxonomy" id="2030880"/>
    <lineage>
        <taxon>Bacteria</taxon>
        <taxon>Pseudomonadati</taxon>
        <taxon>Pseudomonadota</taxon>
        <taxon>Gammaproteobacteria</taxon>
        <taxon>SAR86 cluster</taxon>
    </lineage>
</organism>
<dbReference type="PANTHER" id="PTHR43281">
    <property type="entry name" value="FARNESYL DIPHOSPHATE SYNTHASE"/>
    <property type="match status" value="1"/>
</dbReference>
<comment type="similarity">
    <text evidence="2">Belongs to the FPP/GGPP synthase family.</text>
</comment>
<evidence type="ECO:0008006" key="9">
    <source>
        <dbReference type="Google" id="ProtNLM"/>
    </source>
</evidence>
<keyword evidence="4" id="KW-0479">Metal-binding</keyword>
<keyword evidence="6" id="KW-0414">Isoprene biosynthesis</keyword>
<dbReference type="SUPFAM" id="SSF48576">
    <property type="entry name" value="Terpenoid synthases"/>
    <property type="match status" value="1"/>
</dbReference>